<evidence type="ECO:0000313" key="3">
    <source>
        <dbReference type="Proteomes" id="UP001457282"/>
    </source>
</evidence>
<protein>
    <submittedName>
        <fullName evidence="2">Uncharacterized protein</fullName>
    </submittedName>
</protein>
<organism evidence="2 3">
    <name type="scientific">Rubus argutus</name>
    <name type="common">Southern blackberry</name>
    <dbReference type="NCBI Taxonomy" id="59490"/>
    <lineage>
        <taxon>Eukaryota</taxon>
        <taxon>Viridiplantae</taxon>
        <taxon>Streptophyta</taxon>
        <taxon>Embryophyta</taxon>
        <taxon>Tracheophyta</taxon>
        <taxon>Spermatophyta</taxon>
        <taxon>Magnoliopsida</taxon>
        <taxon>eudicotyledons</taxon>
        <taxon>Gunneridae</taxon>
        <taxon>Pentapetalae</taxon>
        <taxon>rosids</taxon>
        <taxon>fabids</taxon>
        <taxon>Rosales</taxon>
        <taxon>Rosaceae</taxon>
        <taxon>Rosoideae</taxon>
        <taxon>Rosoideae incertae sedis</taxon>
        <taxon>Rubus</taxon>
    </lineage>
</organism>
<dbReference type="EMBL" id="JBEDUW010000258">
    <property type="protein sequence ID" value="KAK9902459.1"/>
    <property type="molecule type" value="Genomic_DNA"/>
</dbReference>
<keyword evidence="1" id="KW-0732">Signal</keyword>
<dbReference type="Proteomes" id="UP001457282">
    <property type="component" value="Unassembled WGS sequence"/>
</dbReference>
<feature type="signal peptide" evidence="1">
    <location>
        <begin position="1"/>
        <end position="18"/>
    </location>
</feature>
<dbReference type="AlphaFoldDB" id="A0AAW1VLU8"/>
<sequence>MNHASIMAFLLFLRTQAAIQLPRTTQFNPKQTSSPCPNPCTVPKHHPIPPANPCLARSQLTLTINPSSYLLLKLSRELLSHHHHANTHYPAIPICNLQSQFPIRTPLPPHQAVGLLTISAHHHKPDAMESIAVA</sequence>
<accession>A0AAW1VLU8</accession>
<proteinExistence type="predicted"/>
<evidence type="ECO:0000313" key="2">
    <source>
        <dbReference type="EMBL" id="KAK9902459.1"/>
    </source>
</evidence>
<reference evidence="2 3" key="1">
    <citation type="journal article" date="2023" name="G3 (Bethesda)">
        <title>A chromosome-length genome assembly and annotation of blackberry (Rubus argutus, cv. 'Hillquist').</title>
        <authorList>
            <person name="Bruna T."/>
            <person name="Aryal R."/>
            <person name="Dudchenko O."/>
            <person name="Sargent D.J."/>
            <person name="Mead D."/>
            <person name="Buti M."/>
            <person name="Cavallini A."/>
            <person name="Hytonen T."/>
            <person name="Andres J."/>
            <person name="Pham M."/>
            <person name="Weisz D."/>
            <person name="Mascagni F."/>
            <person name="Usai G."/>
            <person name="Natali L."/>
            <person name="Bassil N."/>
            <person name="Fernandez G.E."/>
            <person name="Lomsadze A."/>
            <person name="Armour M."/>
            <person name="Olukolu B."/>
            <person name="Poorten T."/>
            <person name="Britton C."/>
            <person name="Davik J."/>
            <person name="Ashrafi H."/>
            <person name="Aiden E.L."/>
            <person name="Borodovsky M."/>
            <person name="Worthington M."/>
        </authorList>
    </citation>
    <scope>NUCLEOTIDE SEQUENCE [LARGE SCALE GENOMIC DNA]</scope>
    <source>
        <strain evidence="2">PI 553951</strain>
    </source>
</reference>
<keyword evidence="3" id="KW-1185">Reference proteome</keyword>
<gene>
    <name evidence="2" type="ORF">M0R45_001698</name>
</gene>
<evidence type="ECO:0000256" key="1">
    <source>
        <dbReference type="SAM" id="SignalP"/>
    </source>
</evidence>
<feature type="chain" id="PRO_5043732784" evidence="1">
    <location>
        <begin position="19"/>
        <end position="134"/>
    </location>
</feature>
<name>A0AAW1VLU8_RUBAR</name>
<comment type="caution">
    <text evidence="2">The sequence shown here is derived from an EMBL/GenBank/DDBJ whole genome shotgun (WGS) entry which is preliminary data.</text>
</comment>